<dbReference type="InterPro" id="IPR001789">
    <property type="entry name" value="Sig_transdc_resp-reg_receiver"/>
</dbReference>
<dbReference type="PANTHER" id="PTHR37299:SF1">
    <property type="entry name" value="STAGE 0 SPORULATION PROTEIN A HOMOLOG"/>
    <property type="match status" value="1"/>
</dbReference>
<dbReference type="Gene3D" id="3.40.50.2300">
    <property type="match status" value="1"/>
</dbReference>
<dbReference type="RefSeq" id="WP_386405091.1">
    <property type="nucleotide sequence ID" value="NZ_JBHTJH010000004.1"/>
</dbReference>
<evidence type="ECO:0000313" key="4">
    <source>
        <dbReference type="EMBL" id="MFD0861660.1"/>
    </source>
</evidence>
<evidence type="ECO:0000259" key="2">
    <source>
        <dbReference type="PROSITE" id="PS50110"/>
    </source>
</evidence>
<dbReference type="InterPro" id="IPR046947">
    <property type="entry name" value="LytR-like"/>
</dbReference>
<dbReference type="SMART" id="SM00850">
    <property type="entry name" value="LytTR"/>
    <property type="match status" value="1"/>
</dbReference>
<comment type="caution">
    <text evidence="4">The sequence shown here is derived from an EMBL/GenBank/DDBJ whole genome shotgun (WGS) entry which is preliminary data.</text>
</comment>
<organism evidence="4 5">
    <name type="scientific">Sungkyunkwania multivorans</name>
    <dbReference type="NCBI Taxonomy" id="1173618"/>
    <lineage>
        <taxon>Bacteria</taxon>
        <taxon>Pseudomonadati</taxon>
        <taxon>Bacteroidota</taxon>
        <taxon>Flavobacteriia</taxon>
        <taxon>Flavobacteriales</taxon>
        <taxon>Flavobacteriaceae</taxon>
        <taxon>Sungkyunkwania</taxon>
    </lineage>
</organism>
<dbReference type="InterPro" id="IPR007492">
    <property type="entry name" value="LytTR_DNA-bd_dom"/>
</dbReference>
<name>A0ABW3CWW9_9FLAO</name>
<sequence length="253" mass="28999">MEKIKAIVIDDEVNNVDLLVHFLEKYCPIVEIIGKATTSREGKVLIEELQPQLIFLDIMLDEGTGFELLEDVTFTKSKVIFVTAFDEFAIKAFKFSAIDYVLKPIEIEELVLAVNKAHEQIKLSLFTEKEQLNMLSNSINKNRLPLNFIAIPSVDKIDFVKTNEIVFCNSEGRYTTFHLISGKEIVATKNLGEYEQTLDKNIFFRIHNSYIVNLTHVLNINKSGGNYCELVTGESIPIAKRRQDQLHRFLKIK</sequence>
<dbReference type="SUPFAM" id="SSF52172">
    <property type="entry name" value="CheY-like"/>
    <property type="match status" value="1"/>
</dbReference>
<dbReference type="Gene3D" id="2.40.50.1020">
    <property type="entry name" value="LytTr DNA-binding domain"/>
    <property type="match status" value="1"/>
</dbReference>
<protein>
    <submittedName>
        <fullName evidence="4">LytR/AlgR family response regulator transcription factor</fullName>
    </submittedName>
</protein>
<evidence type="ECO:0000259" key="3">
    <source>
        <dbReference type="PROSITE" id="PS50930"/>
    </source>
</evidence>
<dbReference type="PANTHER" id="PTHR37299">
    <property type="entry name" value="TRANSCRIPTIONAL REGULATOR-RELATED"/>
    <property type="match status" value="1"/>
</dbReference>
<feature type="domain" description="Response regulatory" evidence="2">
    <location>
        <begin position="5"/>
        <end position="118"/>
    </location>
</feature>
<keyword evidence="5" id="KW-1185">Reference proteome</keyword>
<feature type="modified residue" description="4-aspartylphosphate" evidence="1">
    <location>
        <position position="57"/>
    </location>
</feature>
<evidence type="ECO:0000256" key="1">
    <source>
        <dbReference type="PROSITE-ProRule" id="PRU00169"/>
    </source>
</evidence>
<keyword evidence="1" id="KW-0597">Phosphoprotein</keyword>
<proteinExistence type="predicted"/>
<dbReference type="Pfam" id="PF04397">
    <property type="entry name" value="LytTR"/>
    <property type="match status" value="1"/>
</dbReference>
<feature type="domain" description="HTH LytTR-type" evidence="3">
    <location>
        <begin position="149"/>
        <end position="252"/>
    </location>
</feature>
<accession>A0ABW3CWW9</accession>
<dbReference type="SMART" id="SM00448">
    <property type="entry name" value="REC"/>
    <property type="match status" value="1"/>
</dbReference>
<dbReference type="Pfam" id="PF00072">
    <property type="entry name" value="Response_reg"/>
    <property type="match status" value="1"/>
</dbReference>
<gene>
    <name evidence="4" type="ORF">ACFQ1M_05545</name>
</gene>
<dbReference type="InterPro" id="IPR011006">
    <property type="entry name" value="CheY-like_superfamily"/>
</dbReference>
<dbReference type="PROSITE" id="PS50110">
    <property type="entry name" value="RESPONSE_REGULATORY"/>
    <property type="match status" value="1"/>
</dbReference>
<evidence type="ECO:0000313" key="5">
    <source>
        <dbReference type="Proteomes" id="UP001596978"/>
    </source>
</evidence>
<reference evidence="5" key="1">
    <citation type="journal article" date="2019" name="Int. J. Syst. Evol. Microbiol.">
        <title>The Global Catalogue of Microorganisms (GCM) 10K type strain sequencing project: providing services to taxonomists for standard genome sequencing and annotation.</title>
        <authorList>
            <consortium name="The Broad Institute Genomics Platform"/>
            <consortium name="The Broad Institute Genome Sequencing Center for Infectious Disease"/>
            <person name="Wu L."/>
            <person name="Ma J."/>
        </authorList>
    </citation>
    <scope>NUCLEOTIDE SEQUENCE [LARGE SCALE GENOMIC DNA]</scope>
    <source>
        <strain evidence="5">CCUG 62952</strain>
    </source>
</reference>
<dbReference type="PROSITE" id="PS50930">
    <property type="entry name" value="HTH_LYTTR"/>
    <property type="match status" value="1"/>
</dbReference>
<dbReference type="EMBL" id="JBHTJH010000004">
    <property type="protein sequence ID" value="MFD0861660.1"/>
    <property type="molecule type" value="Genomic_DNA"/>
</dbReference>
<dbReference type="Proteomes" id="UP001596978">
    <property type="component" value="Unassembled WGS sequence"/>
</dbReference>